<comment type="subcellular location">
    <subcellularLocation>
        <location evidence="1">Endoplasmic reticulum membrane</location>
        <topology evidence="1">Multi-pass membrane protein</topology>
    </subcellularLocation>
</comment>
<dbReference type="GO" id="GO:0010945">
    <property type="term" value="F:coenzyme A diphosphatase activity"/>
    <property type="evidence" value="ECO:0007669"/>
    <property type="project" value="InterPro"/>
</dbReference>
<evidence type="ECO:0000313" key="10">
    <source>
        <dbReference type="EMBL" id="PWA24334.1"/>
    </source>
</evidence>
<protein>
    <recommendedName>
        <fullName evidence="12">Fat storage-inducing transmembrane protein 2</fullName>
    </recommendedName>
</protein>
<dbReference type="Pfam" id="PF10261">
    <property type="entry name" value="FIT"/>
    <property type="match status" value="2"/>
</dbReference>
<keyword evidence="5 9" id="KW-1133">Transmembrane helix</keyword>
<feature type="region of interest" description="Disordered" evidence="8">
    <location>
        <begin position="577"/>
        <end position="596"/>
    </location>
</feature>
<dbReference type="GO" id="GO:0019915">
    <property type="term" value="P:lipid storage"/>
    <property type="evidence" value="ECO:0007669"/>
    <property type="project" value="InterPro"/>
</dbReference>
<evidence type="ECO:0000256" key="2">
    <source>
        <dbReference type="ARBA" id="ARBA00022692"/>
    </source>
</evidence>
<dbReference type="Proteomes" id="UP000250572">
    <property type="component" value="Unassembled WGS sequence"/>
</dbReference>
<feature type="region of interest" description="Disordered" evidence="8">
    <location>
        <begin position="478"/>
        <end position="506"/>
    </location>
</feature>
<dbReference type="PANTHER" id="PTHR23129:SF1">
    <property type="entry name" value="ACYL-COENZYME A DIPHOSPHATASE FITM2"/>
    <property type="match status" value="1"/>
</dbReference>
<proteinExistence type="inferred from homology"/>
<feature type="region of interest" description="Disordered" evidence="8">
    <location>
        <begin position="624"/>
        <end position="672"/>
    </location>
</feature>
<feature type="transmembrane region" description="Helical" evidence="9">
    <location>
        <begin position="215"/>
        <end position="235"/>
    </location>
</feature>
<keyword evidence="7 9" id="KW-0472">Membrane</keyword>
<evidence type="ECO:0000256" key="4">
    <source>
        <dbReference type="ARBA" id="ARBA00022824"/>
    </source>
</evidence>
<dbReference type="InterPro" id="IPR046401">
    <property type="entry name" value="FITM1/2"/>
</dbReference>
<evidence type="ECO:0000256" key="9">
    <source>
        <dbReference type="SAM" id="Phobius"/>
    </source>
</evidence>
<feature type="compositionally biased region" description="Polar residues" evidence="8">
    <location>
        <begin position="483"/>
        <end position="496"/>
    </location>
</feature>
<feature type="compositionally biased region" description="Acidic residues" evidence="8">
    <location>
        <begin position="656"/>
        <end position="672"/>
    </location>
</feature>
<feature type="transmembrane region" description="Helical" evidence="9">
    <location>
        <begin position="309"/>
        <end position="333"/>
    </location>
</feature>
<dbReference type="HAMAP" id="MF_03230">
    <property type="entry name" value="FITM2"/>
    <property type="match status" value="1"/>
</dbReference>
<dbReference type="InterPro" id="IPR019388">
    <property type="entry name" value="FIT"/>
</dbReference>
<name>A0A315VMS8_GAMAF</name>
<keyword evidence="11" id="KW-1185">Reference proteome</keyword>
<accession>A0A315VMS8</accession>
<sequence length="672" mass="76232">MLVLQAIKGILDLNALRMKISIFSWYSSFIVQTKIRVRKRDGDDSESEVKQQRNWVGKDGEEWRICRGWQHSERVVGDVVDFGLTDGEKKIYEEEGEARLVGLPVTSVRLRPYVRSQSRGVNMAVMDVIVERLVSVWRIRAVRKGFPWLFLFTSILGSILKELDLVPQSYFSSSKNLVNLYFVKVSWGWTLLLLTPYHVFSRSANQSRAALSKRLLALAIATAVWYVCTRTFLFIEDLTGSCFNSKTDPIANKFTSKAACREAGFHWQGHDISGHSFILSYSSLLIMEETSAMRVLKMARVDRRTMLNLVYVALNLIVVTWVWMFACTSVYFHRPQDKFLGTGCGLLGWYMTYRYWYRKPFSPGLPQRRHEKEQKQLGKVAHPTQGAHEKRGPEERWRLLFYHSEGVGVCGELWMEDAAVCVSVHGQAVQQVAVLLHAVVERRVRVRNQLSHRLCRRETQTQQEDLDAAPPQSLMMVSPWRKTGTSSPSSAATDVTSVSIRSSDRSRSDQSLRISCSAAEQRNGNYPANSGAFLNLFDPPQFSVLWTNVSPEGLTFCEAKDCVQWYKTSLSLLKGLDSAAGSSHSSPSATLPSSSMAEMGHQLQLVGVTWLEDAMTERFVRVEERSGARRDGGDGCTQREERKREKRREREVEYAAADDGDEEEEEDAAARG</sequence>
<dbReference type="AlphaFoldDB" id="A0A315VMS8"/>
<organism evidence="10 11">
    <name type="scientific">Gambusia affinis</name>
    <name type="common">Western mosquitofish</name>
    <name type="synonym">Heterandria affinis</name>
    <dbReference type="NCBI Taxonomy" id="33528"/>
    <lineage>
        <taxon>Eukaryota</taxon>
        <taxon>Metazoa</taxon>
        <taxon>Chordata</taxon>
        <taxon>Craniata</taxon>
        <taxon>Vertebrata</taxon>
        <taxon>Euteleostomi</taxon>
        <taxon>Actinopterygii</taxon>
        <taxon>Neopterygii</taxon>
        <taxon>Teleostei</taxon>
        <taxon>Neoteleostei</taxon>
        <taxon>Acanthomorphata</taxon>
        <taxon>Ovalentaria</taxon>
        <taxon>Atherinomorphae</taxon>
        <taxon>Cyprinodontiformes</taxon>
        <taxon>Poeciliidae</taxon>
        <taxon>Poeciliinae</taxon>
        <taxon>Gambusia</taxon>
    </lineage>
</organism>
<feature type="region of interest" description="Disordered" evidence="8">
    <location>
        <begin position="368"/>
        <end position="388"/>
    </location>
</feature>
<dbReference type="EMBL" id="NHOQ01001446">
    <property type="protein sequence ID" value="PWA24334.1"/>
    <property type="molecule type" value="Genomic_DNA"/>
</dbReference>
<keyword evidence="4" id="KW-0256">Endoplasmic reticulum</keyword>
<comment type="caution">
    <text evidence="10">The sequence shown here is derived from an EMBL/GenBank/DDBJ whole genome shotgun (WGS) entry which is preliminary data.</text>
</comment>
<evidence type="ECO:0000256" key="3">
    <source>
        <dbReference type="ARBA" id="ARBA00022801"/>
    </source>
</evidence>
<feature type="compositionally biased region" description="Basic and acidic residues" evidence="8">
    <location>
        <begin position="624"/>
        <end position="653"/>
    </location>
</feature>
<keyword evidence="2 9" id="KW-0812">Transmembrane</keyword>
<dbReference type="PANTHER" id="PTHR23129">
    <property type="entry name" value="ACYL-COENZYME A DIPHOSPHATASE FITM2"/>
    <property type="match status" value="1"/>
</dbReference>
<feature type="compositionally biased region" description="Low complexity" evidence="8">
    <location>
        <begin position="578"/>
        <end position="596"/>
    </location>
</feature>
<reference evidence="10 11" key="1">
    <citation type="journal article" date="2018" name="G3 (Bethesda)">
        <title>A High-Quality Reference Genome for the Invasive Mosquitofish Gambusia affinis Using a Chicago Library.</title>
        <authorList>
            <person name="Hoffberg S.L."/>
            <person name="Troendle N.J."/>
            <person name="Glenn T.C."/>
            <person name="Mahmud O."/>
            <person name="Louha S."/>
            <person name="Chalopin D."/>
            <person name="Bennetzen J.L."/>
            <person name="Mauricio R."/>
        </authorList>
    </citation>
    <scope>NUCLEOTIDE SEQUENCE [LARGE SCALE GENOMIC DNA]</scope>
    <source>
        <strain evidence="10">NE01/NJP1002.9</strain>
        <tissue evidence="10">Muscle</tissue>
    </source>
</reference>
<gene>
    <name evidence="10" type="ORF">CCH79_00018687</name>
</gene>
<evidence type="ECO:0000256" key="1">
    <source>
        <dbReference type="ARBA" id="ARBA00004477"/>
    </source>
</evidence>
<dbReference type="STRING" id="33528.ENSGAFP00000017396"/>
<keyword evidence="3" id="KW-0378">Hydrolase</keyword>
<feature type="transmembrane region" description="Helical" evidence="9">
    <location>
        <begin position="180"/>
        <end position="200"/>
    </location>
</feature>
<evidence type="ECO:0000256" key="6">
    <source>
        <dbReference type="ARBA" id="ARBA00023098"/>
    </source>
</evidence>
<dbReference type="GO" id="GO:0005789">
    <property type="term" value="C:endoplasmic reticulum membrane"/>
    <property type="evidence" value="ECO:0007669"/>
    <property type="project" value="UniProtKB-SubCell"/>
</dbReference>
<evidence type="ECO:0008006" key="12">
    <source>
        <dbReference type="Google" id="ProtNLM"/>
    </source>
</evidence>
<keyword evidence="6" id="KW-0443">Lipid metabolism</keyword>
<dbReference type="GO" id="GO:0008654">
    <property type="term" value="P:phospholipid biosynthetic process"/>
    <property type="evidence" value="ECO:0007669"/>
    <property type="project" value="TreeGrafter"/>
</dbReference>
<evidence type="ECO:0000313" key="11">
    <source>
        <dbReference type="Proteomes" id="UP000250572"/>
    </source>
</evidence>
<dbReference type="GO" id="GO:0034389">
    <property type="term" value="P:lipid droplet organization"/>
    <property type="evidence" value="ECO:0007669"/>
    <property type="project" value="InterPro"/>
</dbReference>
<evidence type="ECO:0000256" key="8">
    <source>
        <dbReference type="SAM" id="MobiDB-lite"/>
    </source>
</evidence>
<evidence type="ECO:0000256" key="7">
    <source>
        <dbReference type="ARBA" id="ARBA00023136"/>
    </source>
</evidence>
<evidence type="ECO:0000256" key="5">
    <source>
        <dbReference type="ARBA" id="ARBA00022989"/>
    </source>
</evidence>